<reference evidence="2" key="1">
    <citation type="submission" date="2021-05" db="EMBL/GenBank/DDBJ databases">
        <authorList>
            <person name="Stam R."/>
        </authorList>
    </citation>
    <scope>NUCLEOTIDE SEQUENCE</scope>
    <source>
        <strain evidence="2">CS162</strain>
    </source>
</reference>
<feature type="compositionally biased region" description="Polar residues" evidence="1">
    <location>
        <begin position="35"/>
        <end position="49"/>
    </location>
</feature>
<sequence length="256" mass="28096">MRKARPRARVAPPPTQLVSKANPRKRKLPEKEPQTQRLTRAQAKRSQAQEAEEQKLPGTGNTMLFPPTQLVEPALSSRKKQKTAHVQESDQVAANSSTATQVTHRTPNNLKQSFSPCPGKNIAMEPTQLVTRSPAKSKIPKAIKAPVKKRTPLPVRPDAASPQKQKSLIVILRSPQKATGFERSENDDIQRTAADRVKVSPRKAAVAPLSRFKPIPKPLSARNTTGPAKPAIGTSRSSKRLVAARTKPDLSEFDDF</sequence>
<feature type="region of interest" description="Disordered" evidence="1">
    <location>
        <begin position="211"/>
        <end position="256"/>
    </location>
</feature>
<evidence type="ECO:0000313" key="3">
    <source>
        <dbReference type="Proteomes" id="UP000676310"/>
    </source>
</evidence>
<protein>
    <submittedName>
        <fullName evidence="2">Uncharacterized protein</fullName>
    </submittedName>
</protein>
<accession>A0A8J2I4K6</accession>
<dbReference type="GeneID" id="67019138"/>
<dbReference type="AlphaFoldDB" id="A0A8J2I4K6"/>
<feature type="region of interest" description="Disordered" evidence="1">
    <location>
        <begin position="1"/>
        <end position="174"/>
    </location>
</feature>
<organism evidence="2 3">
    <name type="scientific">Alternaria atra</name>
    <dbReference type="NCBI Taxonomy" id="119953"/>
    <lineage>
        <taxon>Eukaryota</taxon>
        <taxon>Fungi</taxon>
        <taxon>Dikarya</taxon>
        <taxon>Ascomycota</taxon>
        <taxon>Pezizomycotina</taxon>
        <taxon>Dothideomycetes</taxon>
        <taxon>Pleosporomycetidae</taxon>
        <taxon>Pleosporales</taxon>
        <taxon>Pleosporineae</taxon>
        <taxon>Pleosporaceae</taxon>
        <taxon>Alternaria</taxon>
        <taxon>Alternaria sect. Ulocladioides</taxon>
    </lineage>
</organism>
<name>A0A8J2I4K6_9PLEO</name>
<proteinExistence type="predicted"/>
<gene>
    <name evidence="2" type="ORF">ALTATR162_LOCUS7168</name>
</gene>
<evidence type="ECO:0000313" key="2">
    <source>
        <dbReference type="EMBL" id="CAG5170329.1"/>
    </source>
</evidence>
<comment type="caution">
    <text evidence="2">The sequence shown here is derived from an EMBL/GenBank/DDBJ whole genome shotgun (WGS) entry which is preliminary data.</text>
</comment>
<keyword evidence="3" id="KW-1185">Reference proteome</keyword>
<dbReference type="RefSeq" id="XP_043170731.1">
    <property type="nucleotide sequence ID" value="XM_043314796.1"/>
</dbReference>
<feature type="compositionally biased region" description="Polar residues" evidence="1">
    <location>
        <begin position="84"/>
        <end position="115"/>
    </location>
</feature>
<dbReference type="EMBL" id="CAJRGZ010000022">
    <property type="protein sequence ID" value="CAG5170329.1"/>
    <property type="molecule type" value="Genomic_DNA"/>
</dbReference>
<feature type="compositionally biased region" description="Basic residues" evidence="1">
    <location>
        <begin position="138"/>
        <end position="151"/>
    </location>
</feature>
<evidence type="ECO:0000256" key="1">
    <source>
        <dbReference type="SAM" id="MobiDB-lite"/>
    </source>
</evidence>
<dbReference type="Proteomes" id="UP000676310">
    <property type="component" value="Unassembled WGS sequence"/>
</dbReference>